<keyword evidence="2" id="KW-1185">Reference proteome</keyword>
<accession>A0ABU2B2Y9</accession>
<protein>
    <submittedName>
        <fullName evidence="1">Uncharacterized protein</fullName>
    </submittedName>
</protein>
<proteinExistence type="predicted"/>
<organism evidence="1 2">
    <name type="scientific">Enteractinococcus fodinae</name>
    <dbReference type="NCBI Taxonomy" id="684663"/>
    <lineage>
        <taxon>Bacteria</taxon>
        <taxon>Bacillati</taxon>
        <taxon>Actinomycetota</taxon>
        <taxon>Actinomycetes</taxon>
        <taxon>Micrococcales</taxon>
        <taxon>Micrococcaceae</taxon>
    </lineage>
</organism>
<comment type="caution">
    <text evidence="1">The sequence shown here is derived from an EMBL/GenBank/DDBJ whole genome shotgun (WGS) entry which is preliminary data.</text>
</comment>
<reference evidence="1 2" key="1">
    <citation type="submission" date="2023-07" db="EMBL/GenBank/DDBJ databases">
        <title>Sequencing the genomes of 1000 actinobacteria strains.</title>
        <authorList>
            <person name="Klenk H.-P."/>
        </authorList>
    </citation>
    <scope>NUCLEOTIDE SEQUENCE [LARGE SCALE GENOMIC DNA]</scope>
    <source>
        <strain evidence="1 2">DSM 22966</strain>
    </source>
</reference>
<name>A0ABU2B2Y9_9MICC</name>
<evidence type="ECO:0000313" key="1">
    <source>
        <dbReference type="EMBL" id="MDR7347955.1"/>
    </source>
</evidence>
<evidence type="ECO:0000313" key="2">
    <source>
        <dbReference type="Proteomes" id="UP001183794"/>
    </source>
</evidence>
<dbReference type="EMBL" id="JAVDYJ010000001">
    <property type="protein sequence ID" value="MDR7347955.1"/>
    <property type="molecule type" value="Genomic_DNA"/>
</dbReference>
<dbReference type="Proteomes" id="UP001183794">
    <property type="component" value="Unassembled WGS sequence"/>
</dbReference>
<sequence length="44" mass="5158">MNELAYVRARREARELLEAHWDGEFPVKLGPITEALDAENMRCR</sequence>
<gene>
    <name evidence="1" type="ORF">J2S62_002212</name>
</gene>